<dbReference type="PANTHER" id="PTHR46558:SF13">
    <property type="entry name" value="HTH-TYPE TRANSCRIPTIONAL REGULATOR IMMR"/>
    <property type="match status" value="1"/>
</dbReference>
<evidence type="ECO:0000259" key="2">
    <source>
        <dbReference type="PROSITE" id="PS50943"/>
    </source>
</evidence>
<dbReference type="InterPro" id="IPR010982">
    <property type="entry name" value="Lambda_DNA-bd_dom_sf"/>
</dbReference>
<dbReference type="Pfam" id="PF01381">
    <property type="entry name" value="HTH_3"/>
    <property type="match status" value="1"/>
</dbReference>
<dbReference type="AlphaFoldDB" id="A0A3E2WYA3"/>
<sequence>MPKPRTKTGEKNLISQQLIALRKEHSLSQRDLAEKLQLAGYDMDKNVITRIETNKRYVTDLELKALSEIFDVSYEYLIDGSEEDNRRI</sequence>
<evidence type="ECO:0000256" key="1">
    <source>
        <dbReference type="ARBA" id="ARBA00023125"/>
    </source>
</evidence>
<accession>A0A3E2WYA3</accession>
<dbReference type="GO" id="GO:0003677">
    <property type="term" value="F:DNA binding"/>
    <property type="evidence" value="ECO:0007669"/>
    <property type="project" value="UniProtKB-KW"/>
</dbReference>
<dbReference type="SMART" id="SM00530">
    <property type="entry name" value="HTH_XRE"/>
    <property type="match status" value="1"/>
</dbReference>
<dbReference type="GeneID" id="93333148"/>
<dbReference type="InterPro" id="IPR001387">
    <property type="entry name" value="Cro/C1-type_HTH"/>
</dbReference>
<proteinExistence type="predicted"/>
<name>A0A3E2WYA3_9FIRM</name>
<reference evidence="3 4" key="1">
    <citation type="submission" date="2018-08" db="EMBL/GenBank/DDBJ databases">
        <title>A genome reference for cultivated species of the human gut microbiota.</title>
        <authorList>
            <person name="Zou Y."/>
            <person name="Xue W."/>
            <person name="Luo G."/>
        </authorList>
    </citation>
    <scope>NUCLEOTIDE SEQUENCE [LARGE SCALE GENOMIC DNA]</scope>
    <source>
        <strain evidence="3 4">AF19-21</strain>
    </source>
</reference>
<dbReference type="CDD" id="cd00093">
    <property type="entry name" value="HTH_XRE"/>
    <property type="match status" value="1"/>
</dbReference>
<dbReference type="RefSeq" id="WP_025655158.1">
    <property type="nucleotide sequence ID" value="NZ_QVIA01000006.1"/>
</dbReference>
<protein>
    <submittedName>
        <fullName evidence="3">XRE family transcriptional regulator</fullName>
    </submittedName>
</protein>
<dbReference type="Gene3D" id="1.10.260.40">
    <property type="entry name" value="lambda repressor-like DNA-binding domains"/>
    <property type="match status" value="1"/>
</dbReference>
<evidence type="ECO:0000313" key="3">
    <source>
        <dbReference type="EMBL" id="RGC33308.1"/>
    </source>
</evidence>
<dbReference type="PROSITE" id="PS50943">
    <property type="entry name" value="HTH_CROC1"/>
    <property type="match status" value="1"/>
</dbReference>
<dbReference type="PANTHER" id="PTHR46558">
    <property type="entry name" value="TRACRIPTIONAL REGULATORY PROTEIN-RELATED-RELATED"/>
    <property type="match status" value="1"/>
</dbReference>
<dbReference type="EMBL" id="QVIA01000006">
    <property type="protein sequence ID" value="RGC33308.1"/>
    <property type="molecule type" value="Genomic_DNA"/>
</dbReference>
<organism evidence="3 4">
    <name type="scientific">Hungatella hathewayi</name>
    <dbReference type="NCBI Taxonomy" id="154046"/>
    <lineage>
        <taxon>Bacteria</taxon>
        <taxon>Bacillati</taxon>
        <taxon>Bacillota</taxon>
        <taxon>Clostridia</taxon>
        <taxon>Lachnospirales</taxon>
        <taxon>Lachnospiraceae</taxon>
        <taxon>Hungatella</taxon>
    </lineage>
</organism>
<dbReference type="Proteomes" id="UP000261111">
    <property type="component" value="Unassembled WGS sequence"/>
</dbReference>
<dbReference type="SUPFAM" id="SSF47413">
    <property type="entry name" value="lambda repressor-like DNA-binding domains"/>
    <property type="match status" value="1"/>
</dbReference>
<feature type="domain" description="HTH cro/C1-type" evidence="2">
    <location>
        <begin position="18"/>
        <end position="77"/>
    </location>
</feature>
<comment type="caution">
    <text evidence="3">The sequence shown here is derived from an EMBL/GenBank/DDBJ whole genome shotgun (WGS) entry which is preliminary data.</text>
</comment>
<keyword evidence="1" id="KW-0238">DNA-binding</keyword>
<gene>
    <name evidence="3" type="ORF">DWX41_06800</name>
</gene>
<evidence type="ECO:0000313" key="4">
    <source>
        <dbReference type="Proteomes" id="UP000261111"/>
    </source>
</evidence>